<organism evidence="6">
    <name type="scientific">Selaginella moellendorffii</name>
    <name type="common">Spikemoss</name>
    <dbReference type="NCBI Taxonomy" id="88036"/>
    <lineage>
        <taxon>Eukaryota</taxon>
        <taxon>Viridiplantae</taxon>
        <taxon>Streptophyta</taxon>
        <taxon>Embryophyta</taxon>
        <taxon>Tracheophyta</taxon>
        <taxon>Lycopodiopsida</taxon>
        <taxon>Selaginellales</taxon>
        <taxon>Selaginellaceae</taxon>
        <taxon>Selaginella</taxon>
    </lineage>
</organism>
<accession>D8T9R5</accession>
<evidence type="ECO:0000256" key="3">
    <source>
        <dbReference type="ARBA" id="ARBA00022801"/>
    </source>
</evidence>
<dbReference type="Proteomes" id="UP000001514">
    <property type="component" value="Unassembled WGS sequence"/>
</dbReference>
<dbReference type="Gene3D" id="3.40.50.1110">
    <property type="entry name" value="SGNH hydrolase"/>
    <property type="match status" value="1"/>
</dbReference>
<dbReference type="CDD" id="cd01837">
    <property type="entry name" value="SGNH_plant_lipase_like"/>
    <property type="match status" value="1"/>
</dbReference>
<comment type="similarity">
    <text evidence="1">Belongs to the 'GDSL' lipolytic enzyme family.</text>
</comment>
<dbReference type="FunCoup" id="D8T9R5">
    <property type="interactions" value="90"/>
</dbReference>
<keyword evidence="3" id="KW-0378">Hydrolase</keyword>
<reference evidence="5 6" key="1">
    <citation type="journal article" date="2011" name="Science">
        <title>The Selaginella genome identifies genetic changes associated with the evolution of vascular plants.</title>
        <authorList>
            <person name="Banks J.A."/>
            <person name="Nishiyama T."/>
            <person name="Hasebe M."/>
            <person name="Bowman J.L."/>
            <person name="Gribskov M."/>
            <person name="dePamphilis C."/>
            <person name="Albert V.A."/>
            <person name="Aono N."/>
            <person name="Aoyama T."/>
            <person name="Ambrose B.A."/>
            <person name="Ashton N.W."/>
            <person name="Axtell M.J."/>
            <person name="Barker E."/>
            <person name="Barker M.S."/>
            <person name="Bennetzen J.L."/>
            <person name="Bonawitz N.D."/>
            <person name="Chapple C."/>
            <person name="Cheng C."/>
            <person name="Correa L.G."/>
            <person name="Dacre M."/>
            <person name="DeBarry J."/>
            <person name="Dreyer I."/>
            <person name="Elias M."/>
            <person name="Engstrom E.M."/>
            <person name="Estelle M."/>
            <person name="Feng L."/>
            <person name="Finet C."/>
            <person name="Floyd S.K."/>
            <person name="Frommer W.B."/>
            <person name="Fujita T."/>
            <person name="Gramzow L."/>
            <person name="Gutensohn M."/>
            <person name="Harholt J."/>
            <person name="Hattori M."/>
            <person name="Heyl A."/>
            <person name="Hirai T."/>
            <person name="Hiwatashi Y."/>
            <person name="Ishikawa M."/>
            <person name="Iwata M."/>
            <person name="Karol K.G."/>
            <person name="Koehler B."/>
            <person name="Kolukisaoglu U."/>
            <person name="Kubo M."/>
            <person name="Kurata T."/>
            <person name="Lalonde S."/>
            <person name="Li K."/>
            <person name="Li Y."/>
            <person name="Litt A."/>
            <person name="Lyons E."/>
            <person name="Manning G."/>
            <person name="Maruyama T."/>
            <person name="Michael T.P."/>
            <person name="Mikami K."/>
            <person name="Miyazaki S."/>
            <person name="Morinaga S."/>
            <person name="Murata T."/>
            <person name="Mueller-Roeber B."/>
            <person name="Nelson D.R."/>
            <person name="Obara M."/>
            <person name="Oguri Y."/>
            <person name="Olmstead R.G."/>
            <person name="Onodera N."/>
            <person name="Petersen B.L."/>
            <person name="Pils B."/>
            <person name="Prigge M."/>
            <person name="Rensing S.A."/>
            <person name="Riano-Pachon D.M."/>
            <person name="Roberts A.W."/>
            <person name="Sato Y."/>
            <person name="Scheller H.V."/>
            <person name="Schulz B."/>
            <person name="Schulz C."/>
            <person name="Shakirov E.V."/>
            <person name="Shibagaki N."/>
            <person name="Shinohara N."/>
            <person name="Shippen D.E."/>
            <person name="Soerensen I."/>
            <person name="Sotooka R."/>
            <person name="Sugimoto N."/>
            <person name="Sugita M."/>
            <person name="Sumikawa N."/>
            <person name="Tanurdzic M."/>
            <person name="Theissen G."/>
            <person name="Ulvskov P."/>
            <person name="Wakazuki S."/>
            <person name="Weng J.K."/>
            <person name="Willats W.W."/>
            <person name="Wipf D."/>
            <person name="Wolf P.G."/>
            <person name="Yang L."/>
            <person name="Zimmer A.D."/>
            <person name="Zhu Q."/>
            <person name="Mitros T."/>
            <person name="Hellsten U."/>
            <person name="Loque D."/>
            <person name="Otillar R."/>
            <person name="Salamov A."/>
            <person name="Schmutz J."/>
            <person name="Shapiro H."/>
            <person name="Lindquist E."/>
            <person name="Lucas S."/>
            <person name="Rokhsar D."/>
            <person name="Grigoriev I.V."/>
        </authorList>
    </citation>
    <scope>NUCLEOTIDE SEQUENCE [LARGE SCALE GENOMIC DNA]</scope>
</reference>
<name>D8T9R5_SELML</name>
<protein>
    <submittedName>
        <fullName evidence="5">Uncharacterized protein</fullName>
    </submittedName>
</protein>
<dbReference type="STRING" id="88036.D8T9R5"/>
<dbReference type="AlphaFoldDB" id="D8T9R5"/>
<dbReference type="InterPro" id="IPR001087">
    <property type="entry name" value="GDSL"/>
</dbReference>
<dbReference type="InterPro" id="IPR035669">
    <property type="entry name" value="SGNH_plant_lipase-like"/>
</dbReference>
<dbReference type="EMBL" id="GL377698">
    <property type="protein sequence ID" value="EFJ06599.1"/>
    <property type="molecule type" value="Genomic_DNA"/>
</dbReference>
<dbReference type="InterPro" id="IPR036514">
    <property type="entry name" value="SGNH_hydro_sf"/>
</dbReference>
<evidence type="ECO:0000256" key="2">
    <source>
        <dbReference type="ARBA" id="ARBA00022729"/>
    </source>
</evidence>
<dbReference type="PANTHER" id="PTHR22835">
    <property type="entry name" value="ZINC FINGER FYVE DOMAIN CONTAINING PROTEIN"/>
    <property type="match status" value="1"/>
</dbReference>
<evidence type="ECO:0000313" key="6">
    <source>
        <dbReference type="Proteomes" id="UP000001514"/>
    </source>
</evidence>
<dbReference type="InParanoid" id="D8T9R5"/>
<dbReference type="HOGENOM" id="CLU_015101_2_1_1"/>
<dbReference type="PANTHER" id="PTHR22835:SF659">
    <property type="entry name" value="GDSL LIPASE_ACYLHYDROLASE, PUTATIVE (AFU_ORTHOLOGUE AFUA_2G00510)-RELATED"/>
    <property type="match status" value="1"/>
</dbReference>
<proteinExistence type="inferred from homology"/>
<gene>
    <name evidence="5" type="ORF">SELMODRAFT_135117</name>
</gene>
<keyword evidence="2 4" id="KW-0732">Signal</keyword>
<evidence type="ECO:0000256" key="4">
    <source>
        <dbReference type="SAM" id="SignalP"/>
    </source>
</evidence>
<dbReference type="Pfam" id="PF00657">
    <property type="entry name" value="Lipase_GDSL"/>
    <property type="match status" value="1"/>
</dbReference>
<evidence type="ECO:0000256" key="1">
    <source>
        <dbReference type="ARBA" id="ARBA00008668"/>
    </source>
</evidence>
<feature type="signal peptide" evidence="4">
    <location>
        <begin position="1"/>
        <end position="19"/>
    </location>
</feature>
<feature type="chain" id="PRO_5003123407" evidence="4">
    <location>
        <begin position="20"/>
        <end position="376"/>
    </location>
</feature>
<dbReference type="Gramene" id="EFJ06599">
    <property type="protein sequence ID" value="EFJ06599"/>
    <property type="gene ID" value="SELMODRAFT_135117"/>
</dbReference>
<dbReference type="GO" id="GO:0016788">
    <property type="term" value="F:hydrolase activity, acting on ester bonds"/>
    <property type="evidence" value="ECO:0007669"/>
    <property type="project" value="InterPro"/>
</dbReference>
<dbReference type="eggNOG" id="ENOG502QSMM">
    <property type="taxonomic scope" value="Eukaryota"/>
</dbReference>
<sequence length="376" mass="42031">MSLFLLLVVILCAIQFHLGVLCDHRVVFQFGDSLSDAGNSLLAFPGLNGSGILGLPPYGETFFKRATGRVTDGRLVIDFLASGMGVPFLDPYLDKASANFVYGANFATAGATALSIRDFYGKRNIMPRRPTFSFDTQLQWFHSFQEQALMNGSTAYSVPNLRQFREALYVIGEIGGNDYAMLHGSGVDFLDIIKFFVPRVVHEIEETIRELYQAGARNFLVINVPIQGCNVRSLATTDWSKEEMDELGCLARFNEVGYRHKFLLERMVRKLRDELPGSAFATGDFLGITKKIFENYKHYGPIACCGIYNATTTVDCGESVFVNGARIQGPTCNDPSQYIFWNDNHFTEHFYEIVANAFLSGEFLDPPIFPKLSQTI</sequence>
<keyword evidence="6" id="KW-1185">Reference proteome</keyword>
<dbReference type="KEGG" id="smo:SELMODRAFT_135117"/>
<evidence type="ECO:0000313" key="5">
    <source>
        <dbReference type="EMBL" id="EFJ06599.1"/>
    </source>
</evidence>